<dbReference type="EMBL" id="JEMN01001311">
    <property type="protein sequence ID" value="KXH40562.1"/>
    <property type="molecule type" value="Genomic_DNA"/>
</dbReference>
<proteinExistence type="predicted"/>
<protein>
    <submittedName>
        <fullName evidence="7">Choline transport protein</fullName>
    </submittedName>
</protein>
<feature type="transmembrane region" description="Helical" evidence="6">
    <location>
        <begin position="47"/>
        <end position="66"/>
    </location>
</feature>
<dbReference type="PANTHER" id="PTHR45649">
    <property type="entry name" value="AMINO-ACID PERMEASE BAT1"/>
    <property type="match status" value="1"/>
</dbReference>
<keyword evidence="4 6" id="KW-1133">Transmembrane helix</keyword>
<dbReference type="Gene3D" id="1.20.1740.10">
    <property type="entry name" value="Amino acid/polyamine transporter I"/>
    <property type="match status" value="1"/>
</dbReference>
<feature type="transmembrane region" description="Helical" evidence="6">
    <location>
        <begin position="214"/>
        <end position="235"/>
    </location>
</feature>
<evidence type="ECO:0000313" key="7">
    <source>
        <dbReference type="EMBL" id="KXH40562.1"/>
    </source>
</evidence>
<keyword evidence="5 6" id="KW-0472">Membrane</keyword>
<feature type="transmembrane region" description="Helical" evidence="6">
    <location>
        <begin position="300"/>
        <end position="322"/>
    </location>
</feature>
<feature type="transmembrane region" description="Helical" evidence="6">
    <location>
        <begin position="20"/>
        <end position="40"/>
    </location>
</feature>
<comment type="caution">
    <text evidence="7">The sequence shown here is derived from an EMBL/GenBank/DDBJ whole genome shotgun (WGS) entry which is preliminary data.</text>
</comment>
<keyword evidence="8" id="KW-1185">Reference proteome</keyword>
<feature type="transmembrane region" description="Helical" evidence="6">
    <location>
        <begin position="175"/>
        <end position="194"/>
    </location>
</feature>
<keyword evidence="3 6" id="KW-0812">Transmembrane</keyword>
<feature type="transmembrane region" description="Helical" evidence="6">
    <location>
        <begin position="256"/>
        <end position="280"/>
    </location>
</feature>
<feature type="transmembrane region" description="Helical" evidence="6">
    <location>
        <begin position="359"/>
        <end position="382"/>
    </location>
</feature>
<evidence type="ECO:0000256" key="4">
    <source>
        <dbReference type="ARBA" id="ARBA00022989"/>
    </source>
</evidence>
<sequence length="429" mass="46638">MSPPNNGHLQARLSGLNMVAMAFAILNTWIALAGSIGLVLPSGGSVSLLYGFVFCVLCNLALTASLGELASIWPTAGGQYHFVYALCTDKWKRVMLTIAYANPAQFVCAASVVASNGRFVVTPWNTYLIFLAILTFATVGNIWGNRILGKWNDFASKETQTSKFLLLVKSSHGEVFWSILGVIIISIILLSLHDKTNADYVFTSFNNETGWPDGIAWVLGLLQSALSLIGFDVILHMMEEMPNPSRDAPRAMIYSIVVGGVTGFAFILVMLFCFTDPTTVLATNTGMPIVELMLQATRNPAATCVMTIMLAVCFINGCTASTTSASRLLYSMARDNGIVFPKYFSHITPGHNVPTNTILMCYGFNILFGTLYLGPTVAFGAYIASCTIFLNVSYAFPIITLLFFCFPVALPVTSDNMSYLTPIPRWIGI</sequence>
<comment type="subcellular location">
    <subcellularLocation>
        <location evidence="1">Membrane</location>
        <topology evidence="1">Multi-pass membrane protein</topology>
    </subcellularLocation>
</comment>
<evidence type="ECO:0000313" key="8">
    <source>
        <dbReference type="Proteomes" id="UP000070054"/>
    </source>
</evidence>
<reference evidence="7 8" key="1">
    <citation type="submission" date="2014-02" db="EMBL/GenBank/DDBJ databases">
        <title>The genome sequence of Colletotrichum nymphaeae SA-01.</title>
        <authorList>
            <person name="Baroncelli R."/>
            <person name="Thon M.R."/>
        </authorList>
    </citation>
    <scope>NUCLEOTIDE SEQUENCE [LARGE SCALE GENOMIC DNA]</scope>
    <source>
        <strain evidence="7 8">SA-01</strain>
    </source>
</reference>
<dbReference type="PIRSF" id="PIRSF006060">
    <property type="entry name" value="AA_transporter"/>
    <property type="match status" value="1"/>
</dbReference>
<name>A0A135SXB7_9PEZI</name>
<feature type="transmembrane region" description="Helical" evidence="6">
    <location>
        <begin position="124"/>
        <end position="144"/>
    </location>
</feature>
<dbReference type="OrthoDB" id="4476201at2759"/>
<dbReference type="AlphaFoldDB" id="A0A135SXB7"/>
<dbReference type="PANTHER" id="PTHR45649:SF14">
    <property type="entry name" value="GABA PERMEASE"/>
    <property type="match status" value="1"/>
</dbReference>
<accession>A0A135SXB7</accession>
<dbReference type="Pfam" id="PF13520">
    <property type="entry name" value="AA_permease_2"/>
    <property type="match status" value="1"/>
</dbReference>
<evidence type="ECO:0000256" key="2">
    <source>
        <dbReference type="ARBA" id="ARBA00022448"/>
    </source>
</evidence>
<dbReference type="GO" id="GO:0022857">
    <property type="term" value="F:transmembrane transporter activity"/>
    <property type="evidence" value="ECO:0007669"/>
    <property type="project" value="InterPro"/>
</dbReference>
<dbReference type="GO" id="GO:0016020">
    <property type="term" value="C:membrane"/>
    <property type="evidence" value="ECO:0007669"/>
    <property type="project" value="UniProtKB-SubCell"/>
</dbReference>
<dbReference type="InterPro" id="IPR002293">
    <property type="entry name" value="AA/rel_permease1"/>
</dbReference>
<evidence type="ECO:0000256" key="6">
    <source>
        <dbReference type="SAM" id="Phobius"/>
    </source>
</evidence>
<gene>
    <name evidence="7" type="ORF">CNYM01_03250</name>
</gene>
<dbReference type="Proteomes" id="UP000070054">
    <property type="component" value="Unassembled WGS sequence"/>
</dbReference>
<organism evidence="7 8">
    <name type="scientific">Colletotrichum nymphaeae SA-01</name>
    <dbReference type="NCBI Taxonomy" id="1460502"/>
    <lineage>
        <taxon>Eukaryota</taxon>
        <taxon>Fungi</taxon>
        <taxon>Dikarya</taxon>
        <taxon>Ascomycota</taxon>
        <taxon>Pezizomycotina</taxon>
        <taxon>Sordariomycetes</taxon>
        <taxon>Hypocreomycetidae</taxon>
        <taxon>Glomerellales</taxon>
        <taxon>Glomerellaceae</taxon>
        <taxon>Colletotrichum</taxon>
        <taxon>Colletotrichum acutatum species complex</taxon>
    </lineage>
</organism>
<evidence type="ECO:0000256" key="5">
    <source>
        <dbReference type="ARBA" id="ARBA00023136"/>
    </source>
</evidence>
<evidence type="ECO:0000256" key="3">
    <source>
        <dbReference type="ARBA" id="ARBA00022692"/>
    </source>
</evidence>
<keyword evidence="2" id="KW-0813">Transport</keyword>
<feature type="transmembrane region" description="Helical" evidence="6">
    <location>
        <begin position="388"/>
        <end position="410"/>
    </location>
</feature>
<evidence type="ECO:0000256" key="1">
    <source>
        <dbReference type="ARBA" id="ARBA00004141"/>
    </source>
</evidence>